<proteinExistence type="predicted"/>
<accession>A0A811VA49</accession>
<reference evidence="1" key="1">
    <citation type="submission" date="2020-11" db="EMBL/GenBank/DDBJ databases">
        <authorList>
            <person name="Whitehead M."/>
        </authorList>
    </citation>
    <scope>NUCLEOTIDE SEQUENCE</scope>
    <source>
        <strain evidence="1">EGII</strain>
    </source>
</reference>
<evidence type="ECO:0000313" key="2">
    <source>
        <dbReference type="Proteomes" id="UP000606786"/>
    </source>
</evidence>
<dbReference type="Proteomes" id="UP000606786">
    <property type="component" value="Unassembled WGS sequence"/>
</dbReference>
<dbReference type="EMBL" id="CAJHJT010000056">
    <property type="protein sequence ID" value="CAD7012147.1"/>
    <property type="molecule type" value="Genomic_DNA"/>
</dbReference>
<keyword evidence="2" id="KW-1185">Reference proteome</keyword>
<organism evidence="1 2">
    <name type="scientific">Ceratitis capitata</name>
    <name type="common">Mediterranean fruit fly</name>
    <name type="synonym">Tephritis capitata</name>
    <dbReference type="NCBI Taxonomy" id="7213"/>
    <lineage>
        <taxon>Eukaryota</taxon>
        <taxon>Metazoa</taxon>
        <taxon>Ecdysozoa</taxon>
        <taxon>Arthropoda</taxon>
        <taxon>Hexapoda</taxon>
        <taxon>Insecta</taxon>
        <taxon>Pterygota</taxon>
        <taxon>Neoptera</taxon>
        <taxon>Endopterygota</taxon>
        <taxon>Diptera</taxon>
        <taxon>Brachycera</taxon>
        <taxon>Muscomorpha</taxon>
        <taxon>Tephritoidea</taxon>
        <taxon>Tephritidae</taxon>
        <taxon>Ceratitis</taxon>
        <taxon>Ceratitis</taxon>
    </lineage>
</organism>
<name>A0A811VA49_CERCA</name>
<gene>
    <name evidence="1" type="ORF">CCAP1982_LOCUS20244</name>
</gene>
<sequence>MNGNLLCSVLTIVRYRREDTTELEAGKRVLTYCVRVCACVFVGSLPPNKLLLSDDLPTAGLITFISRSKFRSPLLLRPTPPTNS</sequence>
<evidence type="ECO:0000313" key="1">
    <source>
        <dbReference type="EMBL" id="CAD7012147.1"/>
    </source>
</evidence>
<comment type="caution">
    <text evidence="1">The sequence shown here is derived from an EMBL/GenBank/DDBJ whole genome shotgun (WGS) entry which is preliminary data.</text>
</comment>
<protein>
    <submittedName>
        <fullName evidence="1">(Mediterranean fruit fly) hypothetical protein</fullName>
    </submittedName>
</protein>
<dbReference type="AlphaFoldDB" id="A0A811VA49"/>